<evidence type="ECO:0000256" key="3">
    <source>
        <dbReference type="ARBA" id="ARBA00021007"/>
    </source>
</evidence>
<keyword evidence="4 9" id="KW-0813">Transport</keyword>
<feature type="transmembrane region" description="Helical" evidence="9">
    <location>
        <begin position="91"/>
        <end position="109"/>
    </location>
</feature>
<protein>
    <recommendedName>
        <fullName evidence="3 9">NADH-ubiquinone oxidoreductase chain 3</fullName>
        <ecNumber evidence="9">7.1.1.2</ecNumber>
    </recommendedName>
</protein>
<accession>A0A7L7RYB8</accession>
<keyword evidence="9" id="KW-0520">NAD</keyword>
<sequence>MVVLFSIFILFLVIFCLVLFFHIFLWDYCFGLYNNVRCWVSSFECGFLSQRLSENYFSSSYFLLLVFFVIFDLEVSLLLNLPFQGVLYKNLGYYYLFILFLCVGFWFEVERGYVSWSV</sequence>
<comment type="subcellular location">
    <subcellularLocation>
        <location evidence="1">Membrane</location>
    </subcellularLocation>
    <subcellularLocation>
        <location evidence="9">Mitochondrion membrane</location>
        <topology evidence="9">Multi-pass membrane protein</topology>
    </subcellularLocation>
</comment>
<evidence type="ECO:0000256" key="7">
    <source>
        <dbReference type="ARBA" id="ARBA00023136"/>
    </source>
</evidence>
<feature type="transmembrane region" description="Helical" evidence="9">
    <location>
        <begin position="7"/>
        <end position="26"/>
    </location>
</feature>
<comment type="catalytic activity">
    <reaction evidence="8 9">
        <text>a ubiquinone + NADH + 5 H(+)(in) = a ubiquinol + NAD(+) + 4 H(+)(out)</text>
        <dbReference type="Rhea" id="RHEA:29091"/>
        <dbReference type="Rhea" id="RHEA-COMP:9565"/>
        <dbReference type="Rhea" id="RHEA-COMP:9566"/>
        <dbReference type="ChEBI" id="CHEBI:15378"/>
        <dbReference type="ChEBI" id="CHEBI:16389"/>
        <dbReference type="ChEBI" id="CHEBI:17976"/>
        <dbReference type="ChEBI" id="CHEBI:57540"/>
        <dbReference type="ChEBI" id="CHEBI:57945"/>
        <dbReference type="EC" id="7.1.1.2"/>
    </reaction>
</comment>
<evidence type="ECO:0000256" key="1">
    <source>
        <dbReference type="ARBA" id="ARBA00004370"/>
    </source>
</evidence>
<name>A0A7L7RYB8_9TREM</name>
<dbReference type="EMBL" id="MT586127">
    <property type="protein sequence ID" value="QNU39795.1"/>
    <property type="molecule type" value="Genomic_DNA"/>
</dbReference>
<evidence type="ECO:0000256" key="8">
    <source>
        <dbReference type="ARBA" id="ARBA00049551"/>
    </source>
</evidence>
<dbReference type="GO" id="GO:0008137">
    <property type="term" value="F:NADH dehydrogenase (ubiquinone) activity"/>
    <property type="evidence" value="ECO:0007669"/>
    <property type="project" value="UniProtKB-UniRule"/>
</dbReference>
<geneLocation type="mitochondrion" evidence="10"/>
<evidence type="ECO:0000256" key="4">
    <source>
        <dbReference type="ARBA" id="ARBA00022448"/>
    </source>
</evidence>
<gene>
    <name evidence="10" type="primary">nad3</name>
</gene>
<dbReference type="InterPro" id="IPR038430">
    <property type="entry name" value="NDAH_ubi_oxred_su3_sf"/>
</dbReference>
<keyword evidence="9" id="KW-0249">Electron transport</keyword>
<keyword evidence="9 10" id="KW-0496">Mitochondrion</keyword>
<keyword evidence="9" id="KW-0679">Respiratory chain</keyword>
<proteinExistence type="inferred from homology"/>
<evidence type="ECO:0000256" key="6">
    <source>
        <dbReference type="ARBA" id="ARBA00022989"/>
    </source>
</evidence>
<keyword evidence="7 9" id="KW-0472">Membrane</keyword>
<feature type="transmembrane region" description="Helical" evidence="9">
    <location>
        <begin position="61"/>
        <end position="79"/>
    </location>
</feature>
<evidence type="ECO:0000256" key="2">
    <source>
        <dbReference type="ARBA" id="ARBA00008472"/>
    </source>
</evidence>
<dbReference type="EC" id="7.1.1.2" evidence="9"/>
<evidence type="ECO:0000256" key="9">
    <source>
        <dbReference type="RuleBase" id="RU003640"/>
    </source>
</evidence>
<evidence type="ECO:0000313" key="10">
    <source>
        <dbReference type="EMBL" id="QNU39795.1"/>
    </source>
</evidence>
<keyword evidence="6 9" id="KW-1133">Transmembrane helix</keyword>
<dbReference type="Pfam" id="PF00507">
    <property type="entry name" value="Oxidored_q4"/>
    <property type="match status" value="1"/>
</dbReference>
<comment type="similarity">
    <text evidence="2 9">Belongs to the complex I subunit 3 family.</text>
</comment>
<comment type="function">
    <text evidence="9">Core subunit of the mitochondrial membrane respiratory chain NADH dehydrogenase (Complex I) which catalyzes electron transfer from NADH through the respiratory chain, using ubiquinone as an electron acceptor. Essential for the catalytic activity of complex I.</text>
</comment>
<reference evidence="10" key="1">
    <citation type="submission" date="2020-06" db="EMBL/GenBank/DDBJ databases">
        <title>Complete mitochondrial genome of Prosthogonimus cuneatus (Trematoda: Prosthogonimidae), as the First Representative from the Superfamily Microphalloidea.</title>
        <authorList>
            <person name="Guo X.R."/>
            <person name="Li Y."/>
            <person name="Gao J.F."/>
            <person name="Chang Q.C."/>
            <person name="Wang C.R."/>
        </authorList>
    </citation>
    <scope>NUCLEOTIDE SEQUENCE</scope>
</reference>
<dbReference type="Gene3D" id="1.20.58.1610">
    <property type="entry name" value="NADH:ubiquinone/plastoquinone oxidoreductase, chain 3"/>
    <property type="match status" value="1"/>
</dbReference>
<keyword evidence="5 9" id="KW-0812">Transmembrane</keyword>
<dbReference type="AlphaFoldDB" id="A0A7L7RYB8"/>
<dbReference type="InterPro" id="IPR000440">
    <property type="entry name" value="NADH_UbQ/plastoQ_OxRdtase_su3"/>
</dbReference>
<keyword evidence="9" id="KW-0830">Ubiquinone</keyword>
<dbReference type="GO" id="GO:0031966">
    <property type="term" value="C:mitochondrial membrane"/>
    <property type="evidence" value="ECO:0007669"/>
    <property type="project" value="UniProtKB-SubCell"/>
</dbReference>
<organism evidence="10">
    <name type="scientific">Prosthogonimus cuneatus</name>
    <dbReference type="NCBI Taxonomy" id="232414"/>
    <lineage>
        <taxon>Eukaryota</taxon>
        <taxon>Metazoa</taxon>
        <taxon>Spiralia</taxon>
        <taxon>Lophotrochozoa</taxon>
        <taxon>Platyhelminthes</taxon>
        <taxon>Trematoda</taxon>
        <taxon>Digenea</taxon>
        <taxon>Plagiorchiida</taxon>
        <taxon>Xiphidiata</taxon>
        <taxon>Microphalloidea</taxon>
        <taxon>Prosthogonimidae</taxon>
        <taxon>Prosthogonimus</taxon>
    </lineage>
</organism>
<evidence type="ECO:0000256" key="5">
    <source>
        <dbReference type="ARBA" id="ARBA00022692"/>
    </source>
</evidence>
<keyword evidence="9" id="KW-1278">Translocase</keyword>